<dbReference type="EMBL" id="JAQMLU010000009">
    <property type="protein sequence ID" value="MDB8750153.1"/>
    <property type="molecule type" value="Genomic_DNA"/>
</dbReference>
<protein>
    <submittedName>
        <fullName evidence="3">Uncharacterized protein</fullName>
    </submittedName>
</protein>
<evidence type="ECO:0000313" key="2">
    <source>
        <dbReference type="EMBL" id="MDB8741176.1"/>
    </source>
</evidence>
<dbReference type="Proteomes" id="UP001211421">
    <property type="component" value="Unassembled WGS sequence"/>
</dbReference>
<organism evidence="3 4">
    <name type="scientific">Ruminococcus bicirculans</name>
    <name type="common">ex Wegman et al. 2014</name>
    <dbReference type="NCBI Taxonomy" id="1160721"/>
    <lineage>
        <taxon>Bacteria</taxon>
        <taxon>Bacillati</taxon>
        <taxon>Bacillota</taxon>
        <taxon>Clostridia</taxon>
        <taxon>Eubacteriales</taxon>
        <taxon>Oscillospiraceae</taxon>
        <taxon>Ruminococcus</taxon>
    </lineage>
</organism>
<dbReference type="RefSeq" id="WP_195221101.1">
    <property type="nucleotide sequence ID" value="NZ_CAKVTF010000009.1"/>
</dbReference>
<dbReference type="Proteomes" id="UP001213042">
    <property type="component" value="Unassembled WGS sequence"/>
</dbReference>
<gene>
    <name evidence="2" type="ORF">PNV70_03725</name>
    <name evidence="3" type="ORF">PNW00_06790</name>
</gene>
<keyword evidence="1" id="KW-0175">Coiled coil</keyword>
<name>A0AAW6EEH7_9FIRM</name>
<dbReference type="AlphaFoldDB" id="A0AAW6EEH7"/>
<proteinExistence type="predicted"/>
<sequence>MKPFDTDKMPWLFTPHGDGELNEYFSTDHSKIIADTSKQVLASLSESRDRLSGKLCYEFHYNQRRYKYTLLRFADLIVRADVSIKKLKKRIMELDIDNRELRKQLADMERKMKR</sequence>
<dbReference type="EMBL" id="JAQMLS010000002">
    <property type="protein sequence ID" value="MDB8741176.1"/>
    <property type="molecule type" value="Genomic_DNA"/>
</dbReference>
<accession>A0AAW6EEH7</accession>
<evidence type="ECO:0000313" key="3">
    <source>
        <dbReference type="EMBL" id="MDB8750153.1"/>
    </source>
</evidence>
<reference evidence="3" key="1">
    <citation type="submission" date="2023-01" db="EMBL/GenBank/DDBJ databases">
        <title>Human gut microbiome strain richness.</title>
        <authorList>
            <person name="Chen-Liaw A."/>
        </authorList>
    </citation>
    <scope>NUCLEOTIDE SEQUENCE</scope>
    <source>
        <strain evidence="3">D43st1_D9_D43t1_170807</strain>
        <strain evidence="2">D59st1_B8_D59t2_181005</strain>
    </source>
</reference>
<evidence type="ECO:0000313" key="4">
    <source>
        <dbReference type="Proteomes" id="UP001213042"/>
    </source>
</evidence>
<evidence type="ECO:0000256" key="1">
    <source>
        <dbReference type="SAM" id="Coils"/>
    </source>
</evidence>
<feature type="coiled-coil region" evidence="1">
    <location>
        <begin position="84"/>
        <end position="111"/>
    </location>
</feature>
<comment type="caution">
    <text evidence="3">The sequence shown here is derived from an EMBL/GenBank/DDBJ whole genome shotgun (WGS) entry which is preliminary data.</text>
</comment>